<evidence type="ECO:0000256" key="1">
    <source>
        <dbReference type="ARBA" id="ARBA00010617"/>
    </source>
</evidence>
<dbReference type="SUPFAM" id="SSF48264">
    <property type="entry name" value="Cytochrome P450"/>
    <property type="match status" value="1"/>
</dbReference>
<keyword evidence="5 7" id="KW-0408">Iron</keyword>
<evidence type="ECO:0000313" key="9">
    <source>
        <dbReference type="Proteomes" id="UP000538666"/>
    </source>
</evidence>
<keyword evidence="2 7" id="KW-0349">Heme</keyword>
<dbReference type="InterPro" id="IPR001128">
    <property type="entry name" value="Cyt_P450"/>
</dbReference>
<dbReference type="Gene3D" id="1.10.630.10">
    <property type="entry name" value="Cytochrome P450"/>
    <property type="match status" value="1"/>
</dbReference>
<dbReference type="InterPro" id="IPR017972">
    <property type="entry name" value="Cyt_P450_CS"/>
</dbReference>
<dbReference type="InterPro" id="IPR002397">
    <property type="entry name" value="Cyt_P450_B"/>
</dbReference>
<dbReference type="InterPro" id="IPR036396">
    <property type="entry name" value="Cyt_P450_sf"/>
</dbReference>
<dbReference type="FunFam" id="1.10.630.10:FF:000018">
    <property type="entry name" value="Cytochrome P450 monooxygenase"/>
    <property type="match status" value="1"/>
</dbReference>
<dbReference type="PRINTS" id="PR00359">
    <property type="entry name" value="BP450"/>
</dbReference>
<comment type="similarity">
    <text evidence="1 7">Belongs to the cytochrome P450 family.</text>
</comment>
<dbReference type="EMBL" id="JACHEK010000014">
    <property type="protein sequence ID" value="MBB6147354.1"/>
    <property type="molecule type" value="Genomic_DNA"/>
</dbReference>
<dbReference type="AlphaFoldDB" id="A0A841KAL9"/>
<sequence length="409" mass="46003">MSAEAIKPSPKKIVVDGFLDDPYTAYRQFLAEGSIHFVDIGTGLQAAFSYPLVYSLLRDPRFSSKRTGAFMRAIPEEYRSNYSILVKMLGLWLLFMDPPEHSRLRKLMNKGFSPAVAELLRPRIEAIADEMLDALTDESEIEFMSQFAHPLPVKVIAHLLDIPESMHKDLIRWSDAIAIMIGNPQRTLEQCTAAQDALLSLTEFFRGVVAKRRSNPGTDLISLLLQIEADGEMLTEDELYAQCAMLLFGGHETTRNLIGNGIYTLLQYPDELQRLCAKPDLIRSCVEELLRYQSPVQFITRLAKEDLEIEGTNVCAGEPILLMLGAANRDPKQFGNPDIFDPTRANNSHLAFGAGPHFCIGNQIARLEAQTAILKLAQRFPKMSFANKRPQWAPNYALRGFKSFPLNLR</sequence>
<comment type="caution">
    <text evidence="8">The sequence shown here is derived from an EMBL/GenBank/DDBJ whole genome shotgun (WGS) entry which is preliminary data.</text>
</comment>
<evidence type="ECO:0000313" key="8">
    <source>
        <dbReference type="EMBL" id="MBB6147354.1"/>
    </source>
</evidence>
<dbReference type="PROSITE" id="PS00086">
    <property type="entry name" value="CYTOCHROME_P450"/>
    <property type="match status" value="1"/>
</dbReference>
<dbReference type="PRINTS" id="PR00385">
    <property type="entry name" value="P450"/>
</dbReference>
<keyword evidence="3 7" id="KW-0479">Metal-binding</keyword>
<evidence type="ECO:0000256" key="4">
    <source>
        <dbReference type="ARBA" id="ARBA00023002"/>
    </source>
</evidence>
<reference evidence="8 9" key="1">
    <citation type="submission" date="2020-08" db="EMBL/GenBank/DDBJ databases">
        <title>Genomic Encyclopedia of Type Strains, Phase IV (KMG-IV): sequencing the most valuable type-strain genomes for metagenomic binning, comparative biology and taxonomic classification.</title>
        <authorList>
            <person name="Goeker M."/>
        </authorList>
    </citation>
    <scope>NUCLEOTIDE SEQUENCE [LARGE SCALE GENOMIC DNA]</scope>
    <source>
        <strain evidence="8 9">DSM 103733</strain>
    </source>
</reference>
<dbReference type="GO" id="GO:0005506">
    <property type="term" value="F:iron ion binding"/>
    <property type="evidence" value="ECO:0007669"/>
    <property type="project" value="InterPro"/>
</dbReference>
<protein>
    <recommendedName>
        <fullName evidence="10">Cytochrome</fullName>
    </recommendedName>
</protein>
<dbReference type="CDD" id="cd20625">
    <property type="entry name" value="CYP164-like"/>
    <property type="match status" value="1"/>
</dbReference>
<dbReference type="GO" id="GO:0016705">
    <property type="term" value="F:oxidoreductase activity, acting on paired donors, with incorporation or reduction of molecular oxygen"/>
    <property type="evidence" value="ECO:0007669"/>
    <property type="project" value="InterPro"/>
</dbReference>
<gene>
    <name evidence="8" type="ORF">HNQ77_005350</name>
</gene>
<dbReference type="RefSeq" id="WP_050061502.1">
    <property type="nucleotide sequence ID" value="NZ_JACHEK010000014.1"/>
</dbReference>
<proteinExistence type="inferred from homology"/>
<evidence type="ECO:0000256" key="3">
    <source>
        <dbReference type="ARBA" id="ARBA00022723"/>
    </source>
</evidence>
<organism evidence="8 9">
    <name type="scientific">Silvibacterium bohemicum</name>
    <dbReference type="NCBI Taxonomy" id="1577686"/>
    <lineage>
        <taxon>Bacteria</taxon>
        <taxon>Pseudomonadati</taxon>
        <taxon>Acidobacteriota</taxon>
        <taxon>Terriglobia</taxon>
        <taxon>Terriglobales</taxon>
        <taxon>Acidobacteriaceae</taxon>
        <taxon>Silvibacterium</taxon>
    </lineage>
</organism>
<name>A0A841KAL9_9BACT</name>
<dbReference type="PANTHER" id="PTHR46696">
    <property type="entry name" value="P450, PUTATIVE (EUROFUNG)-RELATED"/>
    <property type="match status" value="1"/>
</dbReference>
<dbReference type="GO" id="GO:0004497">
    <property type="term" value="F:monooxygenase activity"/>
    <property type="evidence" value="ECO:0007669"/>
    <property type="project" value="UniProtKB-KW"/>
</dbReference>
<dbReference type="Proteomes" id="UP000538666">
    <property type="component" value="Unassembled WGS sequence"/>
</dbReference>
<dbReference type="PANTHER" id="PTHR46696:SF1">
    <property type="entry name" value="CYTOCHROME P450 YJIB-RELATED"/>
    <property type="match status" value="1"/>
</dbReference>
<evidence type="ECO:0000256" key="5">
    <source>
        <dbReference type="ARBA" id="ARBA00023004"/>
    </source>
</evidence>
<evidence type="ECO:0000256" key="6">
    <source>
        <dbReference type="ARBA" id="ARBA00023033"/>
    </source>
</evidence>
<keyword evidence="6 7" id="KW-0503">Monooxygenase</keyword>
<keyword evidence="9" id="KW-1185">Reference proteome</keyword>
<evidence type="ECO:0000256" key="7">
    <source>
        <dbReference type="RuleBase" id="RU000461"/>
    </source>
</evidence>
<evidence type="ECO:0000256" key="2">
    <source>
        <dbReference type="ARBA" id="ARBA00022617"/>
    </source>
</evidence>
<keyword evidence="4 7" id="KW-0560">Oxidoreductase</keyword>
<evidence type="ECO:0008006" key="10">
    <source>
        <dbReference type="Google" id="ProtNLM"/>
    </source>
</evidence>
<dbReference type="GO" id="GO:0020037">
    <property type="term" value="F:heme binding"/>
    <property type="evidence" value="ECO:0007669"/>
    <property type="project" value="InterPro"/>
</dbReference>
<accession>A0A841KAL9</accession>
<dbReference type="Pfam" id="PF00067">
    <property type="entry name" value="p450"/>
    <property type="match status" value="1"/>
</dbReference>